<dbReference type="SMART" id="SM00052">
    <property type="entry name" value="EAL"/>
    <property type="match status" value="1"/>
</dbReference>
<evidence type="ECO:0000259" key="3">
    <source>
        <dbReference type="PROSITE" id="PS50883"/>
    </source>
</evidence>
<dbReference type="Gene3D" id="3.20.20.450">
    <property type="entry name" value="EAL domain"/>
    <property type="match status" value="1"/>
</dbReference>
<dbReference type="CDD" id="cd01948">
    <property type="entry name" value="EAL"/>
    <property type="match status" value="1"/>
</dbReference>
<dbReference type="InterPro" id="IPR052155">
    <property type="entry name" value="Biofilm_reg_signaling"/>
</dbReference>
<dbReference type="SMART" id="SM00267">
    <property type="entry name" value="GGDEF"/>
    <property type="match status" value="1"/>
</dbReference>
<dbReference type="InterPro" id="IPR043128">
    <property type="entry name" value="Rev_trsase/Diguanyl_cyclase"/>
</dbReference>
<evidence type="ECO:0000259" key="4">
    <source>
        <dbReference type="PROSITE" id="PS50887"/>
    </source>
</evidence>
<dbReference type="InterPro" id="IPR000160">
    <property type="entry name" value="GGDEF_dom"/>
</dbReference>
<dbReference type="PANTHER" id="PTHR44757">
    <property type="entry name" value="DIGUANYLATE CYCLASE DGCP"/>
    <property type="match status" value="1"/>
</dbReference>
<dbReference type="InterPro" id="IPR013767">
    <property type="entry name" value="PAS_fold"/>
</dbReference>
<dbReference type="PROSITE" id="PS50887">
    <property type="entry name" value="GGDEF"/>
    <property type="match status" value="1"/>
</dbReference>
<feature type="domain" description="PAS" evidence="2">
    <location>
        <begin position="18"/>
        <end position="60"/>
    </location>
</feature>
<dbReference type="PROSITE" id="PS50883">
    <property type="entry name" value="EAL"/>
    <property type="match status" value="1"/>
</dbReference>
<dbReference type="NCBIfam" id="TIGR00229">
    <property type="entry name" value="sensory_box"/>
    <property type="match status" value="1"/>
</dbReference>
<feature type="compositionally biased region" description="Polar residues" evidence="1">
    <location>
        <begin position="11"/>
        <end position="20"/>
    </location>
</feature>
<protein>
    <recommendedName>
        <fullName evidence="7">EAL domain-containing protein</fullName>
    </recommendedName>
</protein>
<dbReference type="EMBL" id="BAAAZT010000070">
    <property type="protein sequence ID" value="GAA3906156.1"/>
    <property type="molecule type" value="Genomic_DNA"/>
</dbReference>
<dbReference type="InterPro" id="IPR035965">
    <property type="entry name" value="PAS-like_dom_sf"/>
</dbReference>
<sequence length="581" mass="65057">MCRSMPECTKPKSTSPSSDEATANVFAQANEALIITDADNRITHVNPAFIELTGLSLEDVYATTPNAFLLFSRDAGDGAALVEDEVRRYGTSRCRVTYRRRDGERYPGVMSVKGVRNALGTLVRHVIVLADLSLVSQMRPPSCDVDYDALTGLPGLKLLTRLIQDAIEHADRSGQALAVCTLDIDFFSRVNETFSRRVGDGLLTDFARRIGQLLCDDDVLARVGGDEFVLLVRQNADEAFFQRLLAVIRKPLMVEGKRLYLSASMGVTRYPADKAQGDVLLRHANQAMYRAKQRGRDSFHIFDSEHDRWLQVRNEQRQRFFDALENNELRLHYQPQVDLQSGRVIGVEALIRWQHPDRGLLSPAAFLPIIDGTLLEVDLGEWVLDAALRQLADWHQANKALAISVNISPTHLLTQRFTERLGELLARYPQVSPALLKLEVLESAALHDIQTALDTMARCRALGVSFAVDDFGTGFSSLTHLRKLPVNLIKVDQSFVRDMLVDPDDMAIVESVIYMANRFCHPMMAEGVETLDHARALMSLGCMLAQGYGIARPMPPEALPEWLLQWPLRREWRDITAAPVA</sequence>
<dbReference type="Pfam" id="PF00563">
    <property type="entry name" value="EAL"/>
    <property type="match status" value="1"/>
</dbReference>
<comment type="caution">
    <text evidence="5">The sequence shown here is derived from an EMBL/GenBank/DDBJ whole genome shotgun (WGS) entry which is preliminary data.</text>
</comment>
<dbReference type="InterPro" id="IPR000014">
    <property type="entry name" value="PAS"/>
</dbReference>
<organism evidence="5 6">
    <name type="scientific">Halomonas cibimaris</name>
    <dbReference type="NCBI Taxonomy" id="657012"/>
    <lineage>
        <taxon>Bacteria</taxon>
        <taxon>Pseudomonadati</taxon>
        <taxon>Pseudomonadota</taxon>
        <taxon>Gammaproteobacteria</taxon>
        <taxon>Oceanospirillales</taxon>
        <taxon>Halomonadaceae</taxon>
        <taxon>Halomonas</taxon>
    </lineage>
</organism>
<evidence type="ECO:0008006" key="7">
    <source>
        <dbReference type="Google" id="ProtNLM"/>
    </source>
</evidence>
<dbReference type="InterPro" id="IPR035919">
    <property type="entry name" value="EAL_sf"/>
</dbReference>
<gene>
    <name evidence="5" type="ORF">GCM10022228_15520</name>
</gene>
<dbReference type="CDD" id="cd01949">
    <property type="entry name" value="GGDEF"/>
    <property type="match status" value="1"/>
</dbReference>
<dbReference type="Gene3D" id="3.30.450.20">
    <property type="entry name" value="PAS domain"/>
    <property type="match status" value="1"/>
</dbReference>
<dbReference type="Pfam" id="PF00989">
    <property type="entry name" value="PAS"/>
    <property type="match status" value="1"/>
</dbReference>
<dbReference type="SUPFAM" id="SSF141868">
    <property type="entry name" value="EAL domain-like"/>
    <property type="match status" value="1"/>
</dbReference>
<dbReference type="Proteomes" id="UP001500133">
    <property type="component" value="Unassembled WGS sequence"/>
</dbReference>
<accession>A0ABP7LVI4</accession>
<dbReference type="PANTHER" id="PTHR44757:SF2">
    <property type="entry name" value="BIOFILM ARCHITECTURE MAINTENANCE PROTEIN MBAA"/>
    <property type="match status" value="1"/>
</dbReference>
<dbReference type="SMART" id="SM00091">
    <property type="entry name" value="PAS"/>
    <property type="match status" value="1"/>
</dbReference>
<evidence type="ECO:0000256" key="1">
    <source>
        <dbReference type="SAM" id="MobiDB-lite"/>
    </source>
</evidence>
<reference evidence="6" key="1">
    <citation type="journal article" date="2019" name="Int. J. Syst. Evol. Microbiol.">
        <title>The Global Catalogue of Microorganisms (GCM) 10K type strain sequencing project: providing services to taxonomists for standard genome sequencing and annotation.</title>
        <authorList>
            <consortium name="The Broad Institute Genomics Platform"/>
            <consortium name="The Broad Institute Genome Sequencing Center for Infectious Disease"/>
            <person name="Wu L."/>
            <person name="Ma J."/>
        </authorList>
    </citation>
    <scope>NUCLEOTIDE SEQUENCE [LARGE SCALE GENOMIC DNA]</scope>
    <source>
        <strain evidence="6">JCM 16914</strain>
    </source>
</reference>
<dbReference type="NCBIfam" id="TIGR00254">
    <property type="entry name" value="GGDEF"/>
    <property type="match status" value="1"/>
</dbReference>
<evidence type="ECO:0000313" key="5">
    <source>
        <dbReference type="EMBL" id="GAA3906156.1"/>
    </source>
</evidence>
<feature type="domain" description="EAL" evidence="3">
    <location>
        <begin position="313"/>
        <end position="567"/>
    </location>
</feature>
<name>A0ABP7LVI4_9GAMM</name>
<dbReference type="InterPro" id="IPR001633">
    <property type="entry name" value="EAL_dom"/>
</dbReference>
<proteinExistence type="predicted"/>
<dbReference type="SUPFAM" id="SSF55785">
    <property type="entry name" value="PYP-like sensor domain (PAS domain)"/>
    <property type="match status" value="1"/>
</dbReference>
<evidence type="ECO:0000259" key="2">
    <source>
        <dbReference type="PROSITE" id="PS50112"/>
    </source>
</evidence>
<feature type="region of interest" description="Disordered" evidence="1">
    <location>
        <begin position="1"/>
        <end position="20"/>
    </location>
</feature>
<feature type="domain" description="GGDEF" evidence="4">
    <location>
        <begin position="175"/>
        <end position="304"/>
    </location>
</feature>
<dbReference type="PROSITE" id="PS50112">
    <property type="entry name" value="PAS"/>
    <property type="match status" value="1"/>
</dbReference>
<dbReference type="InterPro" id="IPR029787">
    <property type="entry name" value="Nucleotide_cyclase"/>
</dbReference>
<dbReference type="CDD" id="cd00130">
    <property type="entry name" value="PAS"/>
    <property type="match status" value="1"/>
</dbReference>
<dbReference type="Gene3D" id="3.30.70.270">
    <property type="match status" value="1"/>
</dbReference>
<dbReference type="SUPFAM" id="SSF55073">
    <property type="entry name" value="Nucleotide cyclase"/>
    <property type="match status" value="1"/>
</dbReference>
<keyword evidence="6" id="KW-1185">Reference proteome</keyword>
<evidence type="ECO:0000313" key="6">
    <source>
        <dbReference type="Proteomes" id="UP001500133"/>
    </source>
</evidence>
<dbReference type="Pfam" id="PF00990">
    <property type="entry name" value="GGDEF"/>
    <property type="match status" value="1"/>
</dbReference>